<dbReference type="Gene3D" id="2.60.200.20">
    <property type="match status" value="1"/>
</dbReference>
<feature type="compositionally biased region" description="Low complexity" evidence="2">
    <location>
        <begin position="137"/>
        <end position="165"/>
    </location>
</feature>
<dbReference type="InterPro" id="IPR000253">
    <property type="entry name" value="FHA_dom"/>
</dbReference>
<dbReference type="SUPFAM" id="SSF49879">
    <property type="entry name" value="SMAD/FHA domain"/>
    <property type="match status" value="1"/>
</dbReference>
<feature type="compositionally biased region" description="Low complexity" evidence="2">
    <location>
        <begin position="106"/>
        <end position="117"/>
    </location>
</feature>
<evidence type="ECO:0000256" key="1">
    <source>
        <dbReference type="ARBA" id="ARBA00022553"/>
    </source>
</evidence>
<reference evidence="4" key="1">
    <citation type="submission" date="2024-05" db="EMBL/GenBank/DDBJ databases">
        <title>Draft genome assemblies of 36 bacteria isolated from hibernating arctic ground squirrels.</title>
        <authorList>
            <person name="McKee H."/>
            <person name="Mullen L."/>
            <person name="Drown D.M."/>
            <person name="Duddleston K.N."/>
        </authorList>
    </citation>
    <scope>NUCLEOTIDE SEQUENCE</scope>
    <source>
        <strain evidence="4">AR004</strain>
    </source>
</reference>
<dbReference type="AlphaFoldDB" id="A0AAU8N0G4"/>
<evidence type="ECO:0000256" key="2">
    <source>
        <dbReference type="SAM" id="MobiDB-lite"/>
    </source>
</evidence>
<feature type="region of interest" description="Disordered" evidence="2">
    <location>
        <begin position="246"/>
        <end position="310"/>
    </location>
</feature>
<keyword evidence="1" id="KW-0597">Phosphoprotein</keyword>
<dbReference type="PROSITE" id="PS50006">
    <property type="entry name" value="FHA_DOMAIN"/>
    <property type="match status" value="1"/>
</dbReference>
<gene>
    <name evidence="4" type="ORF">ABXS69_09920</name>
</gene>
<feature type="domain" description="FHA" evidence="3">
    <location>
        <begin position="351"/>
        <end position="405"/>
    </location>
</feature>
<dbReference type="RefSeq" id="WP_366180491.1">
    <property type="nucleotide sequence ID" value="NZ_CP159989.1"/>
</dbReference>
<name>A0AAU8N0G4_9ACTO</name>
<feature type="region of interest" description="Disordered" evidence="2">
    <location>
        <begin position="1"/>
        <end position="74"/>
    </location>
</feature>
<sequence length="439" mass="43783">MTTEPQEPAAVPERGVRHMGPQGAARHVLPDLPVSQGSTGSGGPALPSSSPLSASAPSDAARASRPVHRRPVQTLKTVRPIRVVDMSAPSADAAVALPALHDLGSAAPAPSATSSPTGIIQEVPPPTPVIEDVPWTGSGSSGASAGSGASAPSAASASPPRRGRSPLSAVSAAVASVLSARSAGSAVTTGSAASAASSPSASSAVSAASAPAAPTRRARRKGRHAAEAEAVTRPVPLASLGIPEDAFSSVRSPGTPAPASPRSLTGSPLSPEPPATPSSPETPIITSTPLDSPESGRRAAEPIEDWSEGSDATVHALTGSMARSLSAQAAPPHLRLVPLTGGQSIALSDIALVGRAPENISRYNAAEAIRLADSSRTVSKTHACIVPTADGAWISDLHSTNGTRVIMDGVLTRLLPDVPVPVLPGTTIYFGSIGFILES</sequence>
<dbReference type="InterPro" id="IPR008984">
    <property type="entry name" value="SMAD_FHA_dom_sf"/>
</dbReference>
<feature type="compositionally biased region" description="Low complexity" evidence="2">
    <location>
        <begin position="44"/>
        <end position="64"/>
    </location>
</feature>
<proteinExistence type="predicted"/>
<dbReference type="Pfam" id="PF00498">
    <property type="entry name" value="FHA"/>
    <property type="match status" value="1"/>
</dbReference>
<protein>
    <submittedName>
        <fullName evidence="4">FHA domain-containing protein</fullName>
    </submittedName>
</protein>
<feature type="compositionally biased region" description="Low complexity" evidence="2">
    <location>
        <begin position="278"/>
        <end position="290"/>
    </location>
</feature>
<dbReference type="CDD" id="cd00060">
    <property type="entry name" value="FHA"/>
    <property type="match status" value="1"/>
</dbReference>
<evidence type="ECO:0000259" key="3">
    <source>
        <dbReference type="PROSITE" id="PS50006"/>
    </source>
</evidence>
<evidence type="ECO:0000313" key="4">
    <source>
        <dbReference type="EMBL" id="XCP82246.1"/>
    </source>
</evidence>
<feature type="compositionally biased region" description="Low complexity" evidence="2">
    <location>
        <begin position="193"/>
        <end position="215"/>
    </location>
</feature>
<feature type="region of interest" description="Disordered" evidence="2">
    <location>
        <begin position="193"/>
        <end position="232"/>
    </location>
</feature>
<dbReference type="EMBL" id="CP159989">
    <property type="protein sequence ID" value="XCP82246.1"/>
    <property type="molecule type" value="Genomic_DNA"/>
</dbReference>
<accession>A0AAU8N0G4</accession>
<feature type="region of interest" description="Disordered" evidence="2">
    <location>
        <begin position="106"/>
        <end position="165"/>
    </location>
</feature>
<organism evidence="4">
    <name type="scientific">Actinomyces timonensis</name>
    <dbReference type="NCBI Taxonomy" id="1288391"/>
    <lineage>
        <taxon>Bacteria</taxon>
        <taxon>Bacillati</taxon>
        <taxon>Actinomycetota</taxon>
        <taxon>Actinomycetes</taxon>
        <taxon>Actinomycetales</taxon>
        <taxon>Actinomycetaceae</taxon>
        <taxon>Actinomyces</taxon>
    </lineage>
</organism>